<comment type="caution">
    <text evidence="1">The sequence shown here is derived from an EMBL/GenBank/DDBJ whole genome shotgun (WGS) entry which is preliminary data.</text>
</comment>
<evidence type="ECO:0000313" key="1">
    <source>
        <dbReference type="EMBL" id="MPC70563.1"/>
    </source>
</evidence>
<organism evidence="1 2">
    <name type="scientific">Portunus trituberculatus</name>
    <name type="common">Swimming crab</name>
    <name type="synonym">Neptunus trituberculatus</name>
    <dbReference type="NCBI Taxonomy" id="210409"/>
    <lineage>
        <taxon>Eukaryota</taxon>
        <taxon>Metazoa</taxon>
        <taxon>Ecdysozoa</taxon>
        <taxon>Arthropoda</taxon>
        <taxon>Crustacea</taxon>
        <taxon>Multicrustacea</taxon>
        <taxon>Malacostraca</taxon>
        <taxon>Eumalacostraca</taxon>
        <taxon>Eucarida</taxon>
        <taxon>Decapoda</taxon>
        <taxon>Pleocyemata</taxon>
        <taxon>Brachyura</taxon>
        <taxon>Eubrachyura</taxon>
        <taxon>Portunoidea</taxon>
        <taxon>Portunidae</taxon>
        <taxon>Portuninae</taxon>
        <taxon>Portunus</taxon>
    </lineage>
</organism>
<dbReference type="EMBL" id="VSRR010031339">
    <property type="protein sequence ID" value="MPC70563.1"/>
    <property type="molecule type" value="Genomic_DNA"/>
</dbReference>
<accession>A0A5B7HK60</accession>
<dbReference type="Proteomes" id="UP000324222">
    <property type="component" value="Unassembled WGS sequence"/>
</dbReference>
<name>A0A5B7HK60_PORTR</name>
<protein>
    <submittedName>
        <fullName evidence="1">Uncharacterized protein</fullName>
    </submittedName>
</protein>
<reference evidence="1 2" key="1">
    <citation type="submission" date="2019-05" db="EMBL/GenBank/DDBJ databases">
        <title>Another draft genome of Portunus trituberculatus and its Hox gene families provides insights of decapod evolution.</title>
        <authorList>
            <person name="Jeong J.-H."/>
            <person name="Song I."/>
            <person name="Kim S."/>
            <person name="Choi T."/>
            <person name="Kim D."/>
            <person name="Ryu S."/>
            <person name="Kim W."/>
        </authorList>
    </citation>
    <scope>NUCLEOTIDE SEQUENCE [LARGE SCALE GENOMIC DNA]</scope>
    <source>
        <tissue evidence="1">Muscle</tissue>
    </source>
</reference>
<keyword evidence="2" id="KW-1185">Reference proteome</keyword>
<sequence>MLRYFFFLYFQQHAASDGSSGPWKVMLGLNDISGDFTADGLFFPDDELVELADITDPTLYNNWRVLEVPTDEGTFPSLLPITFTDNSTTHAICMLFGPAGE</sequence>
<dbReference type="OrthoDB" id="6381702at2759"/>
<evidence type="ECO:0000313" key="2">
    <source>
        <dbReference type="Proteomes" id="UP000324222"/>
    </source>
</evidence>
<dbReference type="AlphaFoldDB" id="A0A5B7HK60"/>
<proteinExistence type="predicted"/>
<gene>
    <name evidence="1" type="ORF">E2C01_064815</name>
</gene>